<dbReference type="RefSeq" id="WP_345257715.1">
    <property type="nucleotide sequence ID" value="NZ_BAABGY010000016.1"/>
</dbReference>
<reference evidence="4" key="1">
    <citation type="journal article" date="2019" name="Int. J. Syst. Evol. Microbiol.">
        <title>The Global Catalogue of Microorganisms (GCM) 10K type strain sequencing project: providing services to taxonomists for standard genome sequencing and annotation.</title>
        <authorList>
            <consortium name="The Broad Institute Genomics Platform"/>
            <consortium name="The Broad Institute Genome Sequencing Center for Infectious Disease"/>
            <person name="Wu L."/>
            <person name="Ma J."/>
        </authorList>
    </citation>
    <scope>NUCLEOTIDE SEQUENCE [LARGE SCALE GENOMIC DNA]</scope>
    <source>
        <strain evidence="4">JCM 17919</strain>
    </source>
</reference>
<keyword evidence="2" id="KW-1133">Transmembrane helix</keyword>
<evidence type="ECO:0000256" key="1">
    <source>
        <dbReference type="SAM" id="MobiDB-lite"/>
    </source>
</evidence>
<feature type="region of interest" description="Disordered" evidence="1">
    <location>
        <begin position="191"/>
        <end position="220"/>
    </location>
</feature>
<proteinExistence type="predicted"/>
<comment type="caution">
    <text evidence="3">The sequence shown here is derived from an EMBL/GenBank/DDBJ whole genome shotgun (WGS) entry which is preliminary data.</text>
</comment>
<keyword evidence="4" id="KW-1185">Reference proteome</keyword>
<accession>A0ABP8HNG5</accession>
<protein>
    <submittedName>
        <fullName evidence="3">Uncharacterized protein</fullName>
    </submittedName>
</protein>
<feature type="compositionally biased region" description="Basic and acidic residues" evidence="1">
    <location>
        <begin position="211"/>
        <end position="220"/>
    </location>
</feature>
<gene>
    <name evidence="3" type="ORF">GCM10023184_40310</name>
</gene>
<evidence type="ECO:0000313" key="4">
    <source>
        <dbReference type="Proteomes" id="UP001501725"/>
    </source>
</evidence>
<feature type="transmembrane region" description="Helical" evidence="2">
    <location>
        <begin position="44"/>
        <end position="60"/>
    </location>
</feature>
<sequence>MYYQFWIPFLLLSFAVVFCERRWCMLRDLTQPKPQPYSWSRVQLAWWTVIVLSSFIAVMWKGFLKDGSTLYIAPELDKSAIILLGISGLTSIAARSLDANNNGGQAQHGSGESFFLDILSDHSGISISRFQTVVFNFVFGLWFIRDVLANLGDPTLFPNKVIPVITDNNLVLLGLSSATYAALKITENQEKKNKEAAAAASPSPAAPAADAHLDIEPAVG</sequence>
<feature type="transmembrane region" description="Helical" evidence="2">
    <location>
        <begin position="6"/>
        <end position="23"/>
    </location>
</feature>
<evidence type="ECO:0000256" key="2">
    <source>
        <dbReference type="SAM" id="Phobius"/>
    </source>
</evidence>
<name>A0ABP8HNG5_9BACT</name>
<keyword evidence="2" id="KW-0472">Membrane</keyword>
<evidence type="ECO:0000313" key="3">
    <source>
        <dbReference type="EMBL" id="GAA4341673.1"/>
    </source>
</evidence>
<keyword evidence="2" id="KW-0812">Transmembrane</keyword>
<feature type="compositionally biased region" description="Low complexity" evidence="1">
    <location>
        <begin position="196"/>
        <end position="209"/>
    </location>
</feature>
<dbReference type="EMBL" id="BAABGY010000016">
    <property type="protein sequence ID" value="GAA4341673.1"/>
    <property type="molecule type" value="Genomic_DNA"/>
</dbReference>
<organism evidence="3 4">
    <name type="scientific">Flaviaesturariibacter amylovorans</name>
    <dbReference type="NCBI Taxonomy" id="1084520"/>
    <lineage>
        <taxon>Bacteria</taxon>
        <taxon>Pseudomonadati</taxon>
        <taxon>Bacteroidota</taxon>
        <taxon>Chitinophagia</taxon>
        <taxon>Chitinophagales</taxon>
        <taxon>Chitinophagaceae</taxon>
        <taxon>Flaviaestuariibacter</taxon>
    </lineage>
</organism>
<dbReference type="Proteomes" id="UP001501725">
    <property type="component" value="Unassembled WGS sequence"/>
</dbReference>